<comment type="caution">
    <text evidence="3">The sequence shown here is derived from an EMBL/GenBank/DDBJ whole genome shotgun (WGS) entry which is preliminary data.</text>
</comment>
<dbReference type="Pfam" id="PF04014">
    <property type="entry name" value="MazE_antitoxin"/>
    <property type="match status" value="1"/>
</dbReference>
<dbReference type="PROSITE" id="PS51740">
    <property type="entry name" value="SPOVT_ABRB"/>
    <property type="match status" value="1"/>
</dbReference>
<dbReference type="PANTHER" id="PTHR34860:SF6">
    <property type="entry name" value="REPRESSOR-LIKE PROTEIN SSO7C3"/>
    <property type="match status" value="1"/>
</dbReference>
<evidence type="ECO:0000313" key="3">
    <source>
        <dbReference type="EMBL" id="RGE59719.1"/>
    </source>
</evidence>
<evidence type="ECO:0000313" key="6">
    <source>
        <dbReference type="Proteomes" id="UP000261166"/>
    </source>
</evidence>
<proteinExistence type="predicted"/>
<dbReference type="Gene3D" id="2.10.260.10">
    <property type="match status" value="1"/>
</dbReference>
<evidence type="ECO:0000259" key="2">
    <source>
        <dbReference type="PROSITE" id="PS51740"/>
    </source>
</evidence>
<dbReference type="Proteomes" id="UP000261166">
    <property type="component" value="Unassembled WGS sequence"/>
</dbReference>
<protein>
    <submittedName>
        <fullName evidence="3">AbrB/MazE/SpoVT family DNA-binding domain-containing protein</fullName>
    </submittedName>
</protein>
<dbReference type="GeneID" id="97987762"/>
<dbReference type="SMART" id="SM00966">
    <property type="entry name" value="SpoVT_AbrB"/>
    <property type="match status" value="1"/>
</dbReference>
<dbReference type="GeneID" id="86055195"/>
<dbReference type="InterPro" id="IPR037914">
    <property type="entry name" value="SpoVT-AbrB_sf"/>
</dbReference>
<dbReference type="SUPFAM" id="SSF89447">
    <property type="entry name" value="AbrB/MazE/MraZ-like"/>
    <property type="match status" value="1"/>
</dbReference>
<reference evidence="3 6" key="1">
    <citation type="submission" date="2018-08" db="EMBL/GenBank/DDBJ databases">
        <title>A genome reference for cultivated species of the human gut microbiota.</title>
        <authorList>
            <person name="Zou Y."/>
            <person name="Xue W."/>
            <person name="Luo G."/>
        </authorList>
    </citation>
    <scope>NUCLEOTIDE SEQUENCE [LARGE SCALE GENOMIC DNA]</scope>
    <source>
        <strain evidence="4 6">AF26-4BH</strain>
        <strain evidence="3">TF05-5AC</strain>
    </source>
</reference>
<name>A0A3E3I3P3_9FIRM</name>
<dbReference type="GO" id="GO:0003677">
    <property type="term" value="F:DNA binding"/>
    <property type="evidence" value="ECO:0007669"/>
    <property type="project" value="UniProtKB-UniRule"/>
</dbReference>
<dbReference type="Proteomes" id="UP000260812">
    <property type="component" value="Unassembled WGS sequence"/>
</dbReference>
<dbReference type="EMBL" id="QVLV01000008">
    <property type="protein sequence ID" value="RGE59719.1"/>
    <property type="molecule type" value="Genomic_DNA"/>
</dbReference>
<dbReference type="NCBIfam" id="TIGR01439">
    <property type="entry name" value="lp_hng_hel_AbrB"/>
    <property type="match status" value="1"/>
</dbReference>
<keyword evidence="5" id="KW-1185">Reference proteome</keyword>
<evidence type="ECO:0000313" key="5">
    <source>
        <dbReference type="Proteomes" id="UP000260812"/>
    </source>
</evidence>
<dbReference type="RefSeq" id="WP_021635330.1">
    <property type="nucleotide sequence ID" value="NZ_CALBAU010000314.1"/>
</dbReference>
<dbReference type="OrthoDB" id="9812495at2"/>
<dbReference type="AlphaFoldDB" id="A0A3E3I3P3"/>
<organism evidence="3 5">
    <name type="scientific">Eisenbergiella massiliensis</name>
    <dbReference type="NCBI Taxonomy" id="1720294"/>
    <lineage>
        <taxon>Bacteria</taxon>
        <taxon>Bacillati</taxon>
        <taxon>Bacillota</taxon>
        <taxon>Clostridia</taxon>
        <taxon>Lachnospirales</taxon>
        <taxon>Lachnospiraceae</taxon>
        <taxon>Eisenbergiella</taxon>
    </lineage>
</organism>
<dbReference type="InterPro" id="IPR007159">
    <property type="entry name" value="SpoVT-AbrB_dom"/>
</dbReference>
<evidence type="ECO:0000313" key="4">
    <source>
        <dbReference type="EMBL" id="RGE71512.1"/>
    </source>
</evidence>
<dbReference type="EMBL" id="QVLU01000010">
    <property type="protein sequence ID" value="RGE71512.1"/>
    <property type="molecule type" value="Genomic_DNA"/>
</dbReference>
<dbReference type="PANTHER" id="PTHR34860">
    <property type="entry name" value="REPRESSOR-LIKE PROTEIN SSO7C3"/>
    <property type="match status" value="1"/>
</dbReference>
<accession>A0A3E3I3P3</accession>
<gene>
    <name evidence="4" type="ORF">DWY69_12995</name>
    <name evidence="3" type="ORF">DXC51_12990</name>
</gene>
<sequence>MAKLKPPKGKFVATVKVGPKGQIIVPKEVRDMFQIEPGDMLLLLADEEQGIGILPYDSTGQMFDDMFPGKNQEE</sequence>
<keyword evidence="1 3" id="KW-0238">DNA-binding</keyword>
<feature type="domain" description="SpoVT-AbrB" evidence="2">
    <location>
        <begin position="12"/>
        <end position="58"/>
    </location>
</feature>
<evidence type="ECO:0000256" key="1">
    <source>
        <dbReference type="PROSITE-ProRule" id="PRU01076"/>
    </source>
</evidence>
<dbReference type="InterPro" id="IPR052975">
    <property type="entry name" value="Repressor-like_regulatory"/>
</dbReference>